<organism evidence="1">
    <name type="scientific">Salmonella enterica</name>
    <name type="common">Salmonella choleraesuis</name>
    <dbReference type="NCBI Taxonomy" id="28901"/>
    <lineage>
        <taxon>Bacteria</taxon>
        <taxon>Pseudomonadati</taxon>
        <taxon>Pseudomonadota</taxon>
        <taxon>Gammaproteobacteria</taxon>
        <taxon>Enterobacterales</taxon>
        <taxon>Enterobacteriaceae</taxon>
        <taxon>Salmonella</taxon>
    </lineage>
</organism>
<gene>
    <name evidence="1" type="ORF">G8555_004696</name>
</gene>
<protein>
    <submittedName>
        <fullName evidence="1">Uncharacterized protein</fullName>
    </submittedName>
</protein>
<dbReference type="EMBL" id="DAAYOY010000024">
    <property type="protein sequence ID" value="HAG5135375.1"/>
    <property type="molecule type" value="Genomic_DNA"/>
</dbReference>
<reference evidence="1" key="2">
    <citation type="submission" date="2020-02" db="EMBL/GenBank/DDBJ databases">
        <authorList>
            <consortium name="NCBI Pathogen Detection Project"/>
        </authorList>
    </citation>
    <scope>NUCLEOTIDE SEQUENCE</scope>
    <source>
        <strain evidence="1">MA.CK_99/00010424</strain>
    </source>
</reference>
<accession>A0A764T7Z8</accession>
<dbReference type="AlphaFoldDB" id="A0A764T7Z8"/>
<comment type="caution">
    <text evidence="1">The sequence shown here is derived from an EMBL/GenBank/DDBJ whole genome shotgun (WGS) entry which is preliminary data.</text>
</comment>
<reference evidence="1" key="1">
    <citation type="journal article" date="2018" name="Genome Biol.">
        <title>SKESA: strategic k-mer extension for scrupulous assemblies.</title>
        <authorList>
            <person name="Souvorov A."/>
            <person name="Agarwala R."/>
            <person name="Lipman D.J."/>
        </authorList>
    </citation>
    <scope>NUCLEOTIDE SEQUENCE</scope>
    <source>
        <strain evidence="1">MA.CK_99/00010424</strain>
    </source>
</reference>
<name>A0A764T7Z8_SALER</name>
<feature type="non-terminal residue" evidence="1">
    <location>
        <position position="118"/>
    </location>
</feature>
<sequence length="118" mass="13522">MKTEFLDGLTRLLASVSANTINKPLPEYSSWDTVVPLTKRDVDNDTSLESPYVITTELGELITVFDLQGVFQIVGADHYANMLDELSKLLRPLCQKYGHEFWFSYEEDPDRAYDELAR</sequence>
<proteinExistence type="predicted"/>
<evidence type="ECO:0000313" key="1">
    <source>
        <dbReference type="EMBL" id="HAG5135375.1"/>
    </source>
</evidence>